<protein>
    <recommendedName>
        <fullName evidence="1">WIYLD domain-containing protein</fullName>
    </recommendedName>
</protein>
<dbReference type="InterPro" id="IPR043017">
    <property type="entry name" value="WIYLD_dom_sf"/>
</dbReference>
<dbReference type="OrthoDB" id="1898570at2759"/>
<dbReference type="Proteomes" id="UP000489600">
    <property type="component" value="Unassembled WGS sequence"/>
</dbReference>
<sequence>MAPRGRKKVNAFHCYIGFFKVKFVCSSSSRRHDRPVVVLDKDDMFLLHGLEYFEVIRLTLRLMRDDAARDAMIEFGFEIRLINETIKELLELYNENAKSNPWKLIEEGGYAVLLERLLEKQAEQEKQLALHNKELAEDVEEGRDQIGSSSTALLGYGADTGKQTCQTDALSVTNEAVMDSTPAAFQSAEATADSVGVTNEAVMDSSPAALQSAEATAGSVGGRKF</sequence>
<dbReference type="InterPro" id="IPR018848">
    <property type="entry name" value="WIYLD_domain"/>
</dbReference>
<gene>
    <name evidence="2" type="ORF">ANE_LOCUS26269</name>
</gene>
<evidence type="ECO:0000313" key="2">
    <source>
        <dbReference type="EMBL" id="VVB15825.1"/>
    </source>
</evidence>
<feature type="domain" description="WIYLD" evidence="1">
    <location>
        <begin position="62"/>
        <end position="123"/>
    </location>
</feature>
<comment type="caution">
    <text evidence="2">The sequence shown here is derived from an EMBL/GenBank/DDBJ whole genome shotgun (WGS) entry which is preliminary data.</text>
</comment>
<dbReference type="PANTHER" id="PTHR34271:SF1">
    <property type="entry name" value="NUCLEOLAR HISTONE METHYLTRANSFERASE-RELATED PROTEIN"/>
    <property type="match status" value="1"/>
</dbReference>
<name>A0A565CQ26_9BRAS</name>
<accession>A0A565CQ26</accession>
<dbReference type="Pfam" id="PF10440">
    <property type="entry name" value="WIYLD"/>
    <property type="match status" value="1"/>
</dbReference>
<dbReference type="AlphaFoldDB" id="A0A565CQ26"/>
<dbReference type="PANTHER" id="PTHR34271">
    <property type="entry name" value="NUCLEOLAR HISTONE METHYLTRANSFERASE-RELATED PROTEIN"/>
    <property type="match status" value="1"/>
</dbReference>
<evidence type="ECO:0000313" key="3">
    <source>
        <dbReference type="Proteomes" id="UP000489600"/>
    </source>
</evidence>
<organism evidence="2 3">
    <name type="scientific">Arabis nemorensis</name>
    <dbReference type="NCBI Taxonomy" id="586526"/>
    <lineage>
        <taxon>Eukaryota</taxon>
        <taxon>Viridiplantae</taxon>
        <taxon>Streptophyta</taxon>
        <taxon>Embryophyta</taxon>
        <taxon>Tracheophyta</taxon>
        <taxon>Spermatophyta</taxon>
        <taxon>Magnoliopsida</taxon>
        <taxon>eudicotyledons</taxon>
        <taxon>Gunneridae</taxon>
        <taxon>Pentapetalae</taxon>
        <taxon>rosids</taxon>
        <taxon>malvids</taxon>
        <taxon>Brassicales</taxon>
        <taxon>Brassicaceae</taxon>
        <taxon>Arabideae</taxon>
        <taxon>Arabis</taxon>
    </lineage>
</organism>
<reference evidence="2" key="1">
    <citation type="submission" date="2019-07" db="EMBL/GenBank/DDBJ databases">
        <authorList>
            <person name="Dittberner H."/>
        </authorList>
    </citation>
    <scope>NUCLEOTIDE SEQUENCE [LARGE SCALE GENOMIC DNA]</scope>
</reference>
<dbReference type="Gene3D" id="1.10.8.850">
    <property type="entry name" value="Histone-lysine N methyltransferase , C-terminal domain-like"/>
    <property type="match status" value="1"/>
</dbReference>
<dbReference type="EMBL" id="CABITT030000008">
    <property type="protein sequence ID" value="VVB15825.1"/>
    <property type="molecule type" value="Genomic_DNA"/>
</dbReference>
<evidence type="ECO:0000259" key="1">
    <source>
        <dbReference type="Pfam" id="PF10440"/>
    </source>
</evidence>
<keyword evidence="3" id="KW-1185">Reference proteome</keyword>
<proteinExistence type="predicted"/>